<reference evidence="2 3" key="1">
    <citation type="submission" date="2016-10" db="EMBL/GenBank/DDBJ databases">
        <authorList>
            <person name="Varghese N."/>
            <person name="Submissions S."/>
        </authorList>
    </citation>
    <scope>NUCLEOTIDE SEQUENCE [LARGE SCALE GENOMIC DNA]</scope>
    <source>
        <strain evidence="2 3">DSM 17997</strain>
    </source>
</reference>
<protein>
    <recommendedName>
        <fullName evidence="4">Tetratricopeptide repeat protein</fullName>
    </recommendedName>
</protein>
<proteinExistence type="predicted"/>
<organism evidence="2 3">
    <name type="scientific">Rhodonellum ikkaensis</name>
    <dbReference type="NCBI Taxonomy" id="336829"/>
    <lineage>
        <taxon>Bacteria</taxon>
        <taxon>Pseudomonadati</taxon>
        <taxon>Bacteroidota</taxon>
        <taxon>Cytophagia</taxon>
        <taxon>Cytophagales</taxon>
        <taxon>Cytophagaceae</taxon>
        <taxon>Rhodonellum</taxon>
    </lineage>
</organism>
<evidence type="ECO:0000313" key="3">
    <source>
        <dbReference type="Proteomes" id="UP000199663"/>
    </source>
</evidence>
<feature type="transmembrane region" description="Helical" evidence="1">
    <location>
        <begin position="116"/>
        <end position="133"/>
    </location>
</feature>
<feature type="transmembrane region" description="Helical" evidence="1">
    <location>
        <begin position="209"/>
        <end position="231"/>
    </location>
</feature>
<feature type="transmembrane region" description="Helical" evidence="1">
    <location>
        <begin position="12"/>
        <end position="36"/>
    </location>
</feature>
<comment type="caution">
    <text evidence="2">The sequence shown here is derived from an EMBL/GenBank/DDBJ whole genome shotgun (WGS) entry which is preliminary data.</text>
</comment>
<dbReference type="InterPro" id="IPR011990">
    <property type="entry name" value="TPR-like_helical_dom_sf"/>
</dbReference>
<dbReference type="Gene3D" id="1.25.40.10">
    <property type="entry name" value="Tetratricopeptide repeat domain"/>
    <property type="match status" value="1"/>
</dbReference>
<gene>
    <name evidence="2" type="ORF">SAMN05444412_103262</name>
</gene>
<accession>A0A1H3NHV0</accession>
<feature type="transmembrane region" description="Helical" evidence="1">
    <location>
        <begin position="145"/>
        <end position="165"/>
    </location>
</feature>
<dbReference type="EMBL" id="FNQC01000003">
    <property type="protein sequence ID" value="SDY88364.1"/>
    <property type="molecule type" value="Genomic_DNA"/>
</dbReference>
<keyword evidence="1" id="KW-0472">Membrane</keyword>
<feature type="transmembrane region" description="Helical" evidence="1">
    <location>
        <begin position="243"/>
        <end position="263"/>
    </location>
</feature>
<sequence>MDWLSLKKTNEFLLKSLPILLTALGGFFLLFTFFFWDQAVMPIEPGLFVESITIPLDFINLGGEILPIEIDNALVFQNFESLPPIFFPWVTLGFGLVFWFLFMLGLTLVSTLRKMYFIGGTASIMFLLAFSGVNGLNIGGIASNYALIALLLGTIVPIVLIQFFFSHWQILFKFLLIATLSSGTMFLLIQASEVSKPLTLISESLTLPATVIAVLFMLHIGHAFISGVYIFLARLNKGVGLKISWHITVIFILYFLLLIFTLLKISGEINLPFPTIPPMFLMLICGIMGYFVLRLKIDQVPQPFENPLIGISFYWLGFAITVWTWWKADFTENQPLSEFFNNVFLYGQIALSLLFFAYLFTNFSNLMNKGGALEKVLFKPQFFAYFHMRIGAAMTLVILTIYGEGVIGVQLSTASTNLSADYYYQTDRPLEASILYENSWLQYRKNDKAKNAATHLRYRLNQPTAAMEHLIESFDNAPNVPNILLLSSKLHEVEKVFEAQFYLEKGLEYFPGNPHLSNNLSLLYSKLNRPKEALETINLVSSKNPVSLANEIGLKTKHGFLENIPMEGKSDLILQINRLATANRLGNIDPFEMDMRDLPSEFAIRSSLLRNLWSNHVVDNLDLDLALLDSMIGLEQRSIDELHYRETRVVRTYQDQYINETLKYLNGIAHAYPSSGGYFHSLAAGILIGQLDFEKAGIDLLVGREMGFLKFKPSHLSILYFGGKPDEAKAIHQSLRIDFPEWMAWDDQGNLRENDMTRFYTGISNLHRQMPEKFMAYLTSITDKALKADLAFFILIHKAHWLSETELDLIKKQISTAPSAKWTEAELDELAQVWTGKTDASAATGSEKVNKWVKPNLSPTRNAYFTPLVLKAVEKEKDDLKKYELLQEASQFNKDPLLWINFVKQSRKIGLESYGTNALVEMQGWLDTNEIEKLQMKNL</sequence>
<evidence type="ECO:0000313" key="2">
    <source>
        <dbReference type="EMBL" id="SDY88364.1"/>
    </source>
</evidence>
<dbReference type="SUPFAM" id="SSF48452">
    <property type="entry name" value="TPR-like"/>
    <property type="match status" value="1"/>
</dbReference>
<keyword evidence="3" id="KW-1185">Reference proteome</keyword>
<dbReference type="RefSeq" id="WP_019597210.1">
    <property type="nucleotide sequence ID" value="NZ_FNQC01000003.1"/>
</dbReference>
<evidence type="ECO:0000256" key="1">
    <source>
        <dbReference type="SAM" id="Phobius"/>
    </source>
</evidence>
<keyword evidence="1" id="KW-1133">Transmembrane helix</keyword>
<keyword evidence="1" id="KW-0812">Transmembrane</keyword>
<feature type="transmembrane region" description="Helical" evidence="1">
    <location>
        <begin position="305"/>
        <end position="323"/>
    </location>
</feature>
<dbReference type="Proteomes" id="UP000199663">
    <property type="component" value="Unassembled WGS sequence"/>
</dbReference>
<feature type="transmembrane region" description="Helical" evidence="1">
    <location>
        <begin position="343"/>
        <end position="361"/>
    </location>
</feature>
<feature type="transmembrane region" description="Helical" evidence="1">
    <location>
        <begin position="275"/>
        <end position="293"/>
    </location>
</feature>
<feature type="transmembrane region" description="Helical" evidence="1">
    <location>
        <begin position="86"/>
        <end position="109"/>
    </location>
</feature>
<evidence type="ECO:0008006" key="4">
    <source>
        <dbReference type="Google" id="ProtNLM"/>
    </source>
</evidence>
<feature type="transmembrane region" description="Helical" evidence="1">
    <location>
        <begin position="382"/>
        <end position="402"/>
    </location>
</feature>
<name>A0A1H3NHV0_9BACT</name>
<feature type="transmembrane region" description="Helical" evidence="1">
    <location>
        <begin position="170"/>
        <end position="189"/>
    </location>
</feature>